<gene>
    <name evidence="2" type="ORF">CYMTET_49979</name>
</gene>
<proteinExistence type="predicted"/>
<organism evidence="2 3">
    <name type="scientific">Cymbomonas tetramitiformis</name>
    <dbReference type="NCBI Taxonomy" id="36881"/>
    <lineage>
        <taxon>Eukaryota</taxon>
        <taxon>Viridiplantae</taxon>
        <taxon>Chlorophyta</taxon>
        <taxon>Pyramimonadophyceae</taxon>
        <taxon>Pyramimonadales</taxon>
        <taxon>Pyramimonadaceae</taxon>
        <taxon>Cymbomonas</taxon>
    </lineage>
</organism>
<feature type="compositionally biased region" description="Polar residues" evidence="1">
    <location>
        <begin position="33"/>
        <end position="44"/>
    </location>
</feature>
<comment type="caution">
    <text evidence="2">The sequence shown here is derived from an EMBL/GenBank/DDBJ whole genome shotgun (WGS) entry which is preliminary data.</text>
</comment>
<dbReference type="EMBL" id="LGRX02033724">
    <property type="protein sequence ID" value="KAK3240167.1"/>
    <property type="molecule type" value="Genomic_DNA"/>
</dbReference>
<evidence type="ECO:0000256" key="1">
    <source>
        <dbReference type="SAM" id="MobiDB-lite"/>
    </source>
</evidence>
<protein>
    <submittedName>
        <fullName evidence="2">Uncharacterized protein</fullName>
    </submittedName>
</protein>
<evidence type="ECO:0000313" key="3">
    <source>
        <dbReference type="Proteomes" id="UP001190700"/>
    </source>
</evidence>
<feature type="region of interest" description="Disordered" evidence="1">
    <location>
        <begin position="1"/>
        <end position="44"/>
    </location>
</feature>
<keyword evidence="3" id="KW-1185">Reference proteome</keyword>
<evidence type="ECO:0000313" key="2">
    <source>
        <dbReference type="EMBL" id="KAK3240167.1"/>
    </source>
</evidence>
<accession>A0AAE0BP71</accession>
<dbReference type="AlphaFoldDB" id="A0AAE0BP71"/>
<reference evidence="2 3" key="1">
    <citation type="journal article" date="2015" name="Genome Biol. Evol.">
        <title>Comparative Genomics of a Bacterivorous Green Alga Reveals Evolutionary Causalities and Consequences of Phago-Mixotrophic Mode of Nutrition.</title>
        <authorList>
            <person name="Burns J.A."/>
            <person name="Paasch A."/>
            <person name="Narechania A."/>
            <person name="Kim E."/>
        </authorList>
    </citation>
    <scope>NUCLEOTIDE SEQUENCE [LARGE SCALE GENOMIC DNA]</scope>
    <source>
        <strain evidence="2 3">PLY_AMNH</strain>
    </source>
</reference>
<sequence length="112" mass="11470">MGQATCTLSGEKRSHPTAETLDTTSPSKRKQANVKQATGTSASSAVKHSLYAQKMVGIGFGSTQGPKGAALAHYMRLAKAQVSASAAPGGLAICGTSGDEFSSMDDEENYEG</sequence>
<name>A0AAE0BP71_9CHLO</name>
<dbReference type="Proteomes" id="UP001190700">
    <property type="component" value="Unassembled WGS sequence"/>
</dbReference>